<dbReference type="InterPro" id="IPR050300">
    <property type="entry name" value="GDXG_lipolytic_enzyme"/>
</dbReference>
<dbReference type="Proteomes" id="UP000609651">
    <property type="component" value="Unassembled WGS sequence"/>
</dbReference>
<evidence type="ECO:0008006" key="8">
    <source>
        <dbReference type="Google" id="ProtNLM"/>
    </source>
</evidence>
<comment type="caution">
    <text evidence="6">The sequence shown here is derived from an EMBL/GenBank/DDBJ whole genome shotgun (WGS) entry which is preliminary data.</text>
</comment>
<keyword evidence="3" id="KW-0732">Signal</keyword>
<dbReference type="Gene3D" id="3.40.50.1820">
    <property type="entry name" value="alpha/beta hydrolase"/>
    <property type="match status" value="1"/>
</dbReference>
<name>A0ABX1VIL9_9PLAN</name>
<organism evidence="6 7">
    <name type="scientific">Alienimonas chondri</name>
    <dbReference type="NCBI Taxonomy" id="2681879"/>
    <lineage>
        <taxon>Bacteria</taxon>
        <taxon>Pseudomonadati</taxon>
        <taxon>Planctomycetota</taxon>
        <taxon>Planctomycetia</taxon>
        <taxon>Planctomycetales</taxon>
        <taxon>Planctomycetaceae</taxon>
        <taxon>Alienimonas</taxon>
    </lineage>
</organism>
<dbReference type="Pfam" id="PF00326">
    <property type="entry name" value="Peptidase_S9"/>
    <property type="match status" value="1"/>
</dbReference>
<evidence type="ECO:0000259" key="5">
    <source>
        <dbReference type="Pfam" id="PF20434"/>
    </source>
</evidence>
<dbReference type="PANTHER" id="PTHR48081">
    <property type="entry name" value="AB HYDROLASE SUPERFAMILY PROTEIN C4A8.06C"/>
    <property type="match status" value="1"/>
</dbReference>
<evidence type="ECO:0000256" key="2">
    <source>
        <dbReference type="ARBA" id="ARBA00022801"/>
    </source>
</evidence>
<feature type="signal peptide" evidence="3">
    <location>
        <begin position="1"/>
        <end position="16"/>
    </location>
</feature>
<accession>A0ABX1VIL9</accession>
<protein>
    <recommendedName>
        <fullName evidence="8">Acetyl esterase/lipase</fullName>
    </recommendedName>
</protein>
<feature type="domain" description="Peptidase S9 prolyl oligopeptidase catalytic" evidence="4">
    <location>
        <begin position="198"/>
        <end position="270"/>
    </location>
</feature>
<gene>
    <name evidence="6" type="ORF">LzC2_40700</name>
</gene>
<keyword evidence="7" id="KW-1185">Reference proteome</keyword>
<feature type="chain" id="PRO_5045775344" description="Acetyl esterase/lipase" evidence="3">
    <location>
        <begin position="17"/>
        <end position="315"/>
    </location>
</feature>
<comment type="similarity">
    <text evidence="1">Belongs to the 'GDXG' lipolytic enzyme family.</text>
</comment>
<dbReference type="Pfam" id="PF20434">
    <property type="entry name" value="BD-FAE"/>
    <property type="match status" value="1"/>
</dbReference>
<sequence length="315" mass="33297">MSIALLLAAVAVPSAAEVVPEYGADAAFVYKTAENPKAGDTVDLKLHVFLPDGKDERPVDAEPRPAVVFYFGGGWNGGSPSQFAPQAKHLVNRGMVAAVAEYRVRSRNGTGPVECVQDARAALHAFRSRAAEFGVDPNRVAAGGGSAGGHLAACCGVIQSFPGDPEGFRTADALLLFNPGLICAPYESPEGETATFDKWMRGGLPEGGDERLSPIHHLDANDPPTIVLQSKKDTTVPAASIELFCEVARAKGVNCRLAMFDDGVHGFFNQFRGGNKPYQATLRLTDEFLVSLGWLDGPSPAAADDEPTFTLTGVK</sequence>
<dbReference type="InterPro" id="IPR001375">
    <property type="entry name" value="Peptidase_S9_cat"/>
</dbReference>
<evidence type="ECO:0000313" key="6">
    <source>
        <dbReference type="EMBL" id="NNJ27959.1"/>
    </source>
</evidence>
<evidence type="ECO:0000256" key="3">
    <source>
        <dbReference type="SAM" id="SignalP"/>
    </source>
</evidence>
<dbReference type="InterPro" id="IPR049492">
    <property type="entry name" value="BD-FAE-like_dom"/>
</dbReference>
<dbReference type="InterPro" id="IPR029058">
    <property type="entry name" value="AB_hydrolase_fold"/>
</dbReference>
<feature type="domain" description="BD-FAE-like" evidence="5">
    <location>
        <begin position="61"/>
        <end position="160"/>
    </location>
</feature>
<dbReference type="RefSeq" id="WP_171189862.1">
    <property type="nucleotide sequence ID" value="NZ_WTPX01000242.1"/>
</dbReference>
<dbReference type="PANTHER" id="PTHR48081:SF30">
    <property type="entry name" value="ACETYL-HYDROLASE LIPR-RELATED"/>
    <property type="match status" value="1"/>
</dbReference>
<evidence type="ECO:0000256" key="1">
    <source>
        <dbReference type="ARBA" id="ARBA00010515"/>
    </source>
</evidence>
<dbReference type="EMBL" id="WTPX01000242">
    <property type="protein sequence ID" value="NNJ27959.1"/>
    <property type="molecule type" value="Genomic_DNA"/>
</dbReference>
<reference evidence="6 7" key="1">
    <citation type="journal article" date="2020" name="Syst. Appl. Microbiol.">
        <title>Alienimonas chondri sp. nov., a novel planctomycete isolated from the biofilm of the red alga Chondrus crispus.</title>
        <authorList>
            <person name="Vitorino I."/>
            <person name="Albuquerque L."/>
            <person name="Wiegand S."/>
            <person name="Kallscheuer N."/>
            <person name="da Costa M.S."/>
            <person name="Lobo-da-Cunha A."/>
            <person name="Jogler C."/>
            <person name="Lage O.M."/>
        </authorList>
    </citation>
    <scope>NUCLEOTIDE SEQUENCE [LARGE SCALE GENOMIC DNA]</scope>
    <source>
        <strain evidence="6 7">LzC2</strain>
    </source>
</reference>
<proteinExistence type="inferred from homology"/>
<dbReference type="SUPFAM" id="SSF53474">
    <property type="entry name" value="alpha/beta-Hydrolases"/>
    <property type="match status" value="1"/>
</dbReference>
<evidence type="ECO:0000313" key="7">
    <source>
        <dbReference type="Proteomes" id="UP000609651"/>
    </source>
</evidence>
<evidence type="ECO:0000259" key="4">
    <source>
        <dbReference type="Pfam" id="PF00326"/>
    </source>
</evidence>
<keyword evidence="2" id="KW-0378">Hydrolase</keyword>